<dbReference type="Gene3D" id="3.60.70.12">
    <property type="entry name" value="L-amino peptidase D-ALA esterase/amidase"/>
    <property type="match status" value="1"/>
</dbReference>
<proteinExistence type="inferred from homology"/>
<keyword evidence="3" id="KW-1185">Reference proteome</keyword>
<dbReference type="InterPro" id="IPR005321">
    <property type="entry name" value="Peptidase_S58_DmpA"/>
</dbReference>
<reference evidence="3" key="1">
    <citation type="journal article" date="2019" name="Int. J. Syst. Evol. Microbiol.">
        <title>The Global Catalogue of Microorganisms (GCM) 10K type strain sequencing project: providing services to taxonomists for standard genome sequencing and annotation.</title>
        <authorList>
            <consortium name="The Broad Institute Genomics Platform"/>
            <consortium name="The Broad Institute Genome Sequencing Center for Infectious Disease"/>
            <person name="Wu L."/>
            <person name="Ma J."/>
        </authorList>
    </citation>
    <scope>NUCLEOTIDE SEQUENCE [LARGE SCALE GENOMIC DNA]</scope>
    <source>
        <strain evidence="3">JCM 9458</strain>
    </source>
</reference>
<name>A0ABP6T5Z2_9ACTN</name>
<dbReference type="PANTHER" id="PTHR36512">
    <property type="entry name" value="D-AMINOPEPTIDASE"/>
    <property type="match status" value="1"/>
</dbReference>
<gene>
    <name evidence="2" type="ORF">GCM10020369_62050</name>
</gene>
<comment type="caution">
    <text evidence="2">The sequence shown here is derived from an EMBL/GenBank/DDBJ whole genome shotgun (WGS) entry which is preliminary data.</text>
</comment>
<dbReference type="Proteomes" id="UP001501676">
    <property type="component" value="Unassembled WGS sequence"/>
</dbReference>
<accession>A0ABP6T5Z2</accession>
<dbReference type="SUPFAM" id="SSF56266">
    <property type="entry name" value="DmpA/ArgJ-like"/>
    <property type="match status" value="1"/>
</dbReference>
<protein>
    <submittedName>
        <fullName evidence="2">P1 family peptidase</fullName>
    </submittedName>
</protein>
<evidence type="ECO:0000256" key="1">
    <source>
        <dbReference type="ARBA" id="ARBA00007068"/>
    </source>
</evidence>
<sequence>MVFSGSMSIPTVVGTGPTNSLVDVAGIRVGQAQRRGDGWLTGVTVVLPPPGGAVAGVDVRGGGPGTRETDLLDPRKLVERIHAVVLTGGSAFGLAAIDGVVGRLADAGIGYPIGSQPHEVVPIVPGAVIFDLGRGGNFRSTPDPALGAAAYDAAVDTHVDQGSVGAGTGAHAGGLAGGVGTASIVLSSGHTVAALAVVNAAGSAVDPATGSLYGSEQGLPGEFGLHRPDPAEVERWVGPSEPGRFNFNTTLGVIVTDASLTKAGCGGLASAAQDGLARALRPAHTITDGDTVFALSTGDGAPLTGRDQRGVQIVAADCLSRAIAHGVLAASDRAEARSYQALFPSAVR</sequence>
<organism evidence="2 3">
    <name type="scientific">Cryptosporangium minutisporangium</name>
    <dbReference type="NCBI Taxonomy" id="113569"/>
    <lineage>
        <taxon>Bacteria</taxon>
        <taxon>Bacillati</taxon>
        <taxon>Actinomycetota</taxon>
        <taxon>Actinomycetes</taxon>
        <taxon>Cryptosporangiales</taxon>
        <taxon>Cryptosporangiaceae</taxon>
        <taxon>Cryptosporangium</taxon>
    </lineage>
</organism>
<dbReference type="InterPro" id="IPR016117">
    <property type="entry name" value="ArgJ-like_dom_sf"/>
</dbReference>
<evidence type="ECO:0000313" key="3">
    <source>
        <dbReference type="Proteomes" id="UP001501676"/>
    </source>
</evidence>
<dbReference type="Pfam" id="PF03576">
    <property type="entry name" value="Peptidase_S58"/>
    <property type="match status" value="1"/>
</dbReference>
<dbReference type="CDD" id="cd02252">
    <property type="entry name" value="nylC_like"/>
    <property type="match status" value="1"/>
</dbReference>
<comment type="similarity">
    <text evidence="1">Belongs to the peptidase S58 family.</text>
</comment>
<evidence type="ECO:0000313" key="2">
    <source>
        <dbReference type="EMBL" id="GAA3394066.1"/>
    </source>
</evidence>
<dbReference type="PANTHER" id="PTHR36512:SF3">
    <property type="entry name" value="BLR5678 PROTEIN"/>
    <property type="match status" value="1"/>
</dbReference>
<dbReference type="EMBL" id="BAAAYN010000044">
    <property type="protein sequence ID" value="GAA3394066.1"/>
    <property type="molecule type" value="Genomic_DNA"/>
</dbReference>